<dbReference type="InterPro" id="IPR005647">
    <property type="entry name" value="Mnd1"/>
</dbReference>
<protein>
    <recommendedName>
        <fullName evidence="5">Meiotic nuclear division protein 1</fullName>
    </recommendedName>
</protein>
<dbReference type="Pfam" id="PF03962">
    <property type="entry name" value="Mnd1"/>
    <property type="match status" value="1"/>
</dbReference>
<evidence type="ECO:0000256" key="4">
    <source>
        <dbReference type="ARBA" id="ARBA00023242"/>
    </source>
</evidence>
<dbReference type="OrthoDB" id="273345at2759"/>
<organism evidence="9 10">
    <name type="scientific">Piromyces finnis</name>
    <dbReference type="NCBI Taxonomy" id="1754191"/>
    <lineage>
        <taxon>Eukaryota</taxon>
        <taxon>Fungi</taxon>
        <taxon>Fungi incertae sedis</taxon>
        <taxon>Chytridiomycota</taxon>
        <taxon>Chytridiomycota incertae sedis</taxon>
        <taxon>Neocallimastigomycetes</taxon>
        <taxon>Neocallimastigales</taxon>
        <taxon>Neocallimastigaceae</taxon>
        <taxon>Piromyces</taxon>
    </lineage>
</organism>
<evidence type="ECO:0000259" key="7">
    <source>
        <dbReference type="Pfam" id="PF03962"/>
    </source>
</evidence>
<evidence type="ECO:0000313" key="9">
    <source>
        <dbReference type="EMBL" id="ORX45972.1"/>
    </source>
</evidence>
<feature type="coiled-coil region" evidence="6">
    <location>
        <begin position="79"/>
        <end position="172"/>
    </location>
</feature>
<evidence type="ECO:0000256" key="3">
    <source>
        <dbReference type="ARBA" id="ARBA00023054"/>
    </source>
</evidence>
<dbReference type="EMBL" id="MCFH01000037">
    <property type="protein sequence ID" value="ORX45972.1"/>
    <property type="molecule type" value="Genomic_DNA"/>
</dbReference>
<accession>A0A1Y1V2X0</accession>
<dbReference type="GO" id="GO:0010774">
    <property type="term" value="P:meiotic strand invasion involved in reciprocal meiotic recombination"/>
    <property type="evidence" value="ECO:0007669"/>
    <property type="project" value="EnsemblFungi"/>
</dbReference>
<evidence type="ECO:0000259" key="8">
    <source>
        <dbReference type="Pfam" id="PF18517"/>
    </source>
</evidence>
<keyword evidence="10" id="KW-1185">Reference proteome</keyword>
<dbReference type="InterPro" id="IPR040661">
    <property type="entry name" value="LZ3wCH"/>
</dbReference>
<dbReference type="AlphaFoldDB" id="A0A1Y1V2X0"/>
<reference evidence="9 10" key="2">
    <citation type="submission" date="2016-08" db="EMBL/GenBank/DDBJ databases">
        <title>Pervasive Adenine N6-methylation of Active Genes in Fungi.</title>
        <authorList>
            <consortium name="DOE Joint Genome Institute"/>
            <person name="Mondo S.J."/>
            <person name="Dannebaum R.O."/>
            <person name="Kuo R.C."/>
            <person name="Labutti K."/>
            <person name="Haridas S."/>
            <person name="Kuo A."/>
            <person name="Salamov A."/>
            <person name="Ahrendt S.R."/>
            <person name="Lipzen A."/>
            <person name="Sullivan W."/>
            <person name="Andreopoulos W.B."/>
            <person name="Clum A."/>
            <person name="Lindquist E."/>
            <person name="Daum C."/>
            <person name="Ramamoorthy G.K."/>
            <person name="Gryganskyi A."/>
            <person name="Culley D."/>
            <person name="Magnuson J.K."/>
            <person name="James T.Y."/>
            <person name="O'Malley M.A."/>
            <person name="Stajich J.E."/>
            <person name="Spatafora J.W."/>
            <person name="Visel A."/>
            <person name="Grigoriev I.V."/>
        </authorList>
    </citation>
    <scope>NUCLEOTIDE SEQUENCE [LARGE SCALE GENOMIC DNA]</scope>
    <source>
        <strain evidence="10">finn</strain>
    </source>
</reference>
<dbReference type="STRING" id="1754191.A0A1Y1V2X0"/>
<dbReference type="Proteomes" id="UP000193719">
    <property type="component" value="Unassembled WGS sequence"/>
</dbReference>
<comment type="function">
    <text evidence="5">Required for proper homologous chromosome pairing and efficient cross-over and intragenic recombination during meiosis.</text>
</comment>
<keyword evidence="3 6" id="KW-0175">Coiled coil</keyword>
<evidence type="ECO:0000256" key="2">
    <source>
        <dbReference type="ARBA" id="ARBA00005981"/>
    </source>
</evidence>
<comment type="subcellular location">
    <subcellularLocation>
        <location evidence="1 5">Nucleus</location>
    </subcellularLocation>
</comment>
<reference evidence="9 10" key="1">
    <citation type="submission" date="2016-08" db="EMBL/GenBank/DDBJ databases">
        <title>Genomes of anaerobic fungi encode conserved fungal cellulosomes for biomass hydrolysis.</title>
        <authorList>
            <consortium name="DOE Joint Genome Institute"/>
            <person name="Haitjema C.H."/>
            <person name="Gilmore S.P."/>
            <person name="Henske J.K."/>
            <person name="Solomon K.V."/>
            <person name="De Groot R."/>
            <person name="Kuo A."/>
            <person name="Mondo S.J."/>
            <person name="Salamov A.A."/>
            <person name="Labutti K."/>
            <person name="Zhao Z."/>
            <person name="Chiniquy J."/>
            <person name="Barry K."/>
            <person name="Brewer H.M."/>
            <person name="Purvine S.O."/>
            <person name="Wright A.T."/>
            <person name="Boxma B."/>
            <person name="Van Alen T."/>
            <person name="Hackstein J.H."/>
            <person name="Baker S.E."/>
            <person name="Grigoriev I.V."/>
            <person name="O'Malley M.A."/>
        </authorList>
    </citation>
    <scope>NUCLEOTIDE SEQUENCE [LARGE SCALE GENOMIC DNA]</scope>
    <source>
        <strain evidence="10">finn</strain>
    </source>
</reference>
<keyword evidence="4 5" id="KW-0539">Nucleus</keyword>
<dbReference type="GO" id="GO:0120231">
    <property type="term" value="C:DNA recombinase auxiliary factor complex"/>
    <property type="evidence" value="ECO:0007669"/>
    <property type="project" value="EnsemblFungi"/>
</dbReference>
<evidence type="ECO:0000256" key="6">
    <source>
        <dbReference type="SAM" id="Coils"/>
    </source>
</evidence>
<name>A0A1Y1V2X0_9FUNG</name>
<feature type="domain" description="Mnd1 HTH" evidence="7">
    <location>
        <begin position="17"/>
        <end position="75"/>
    </location>
</feature>
<dbReference type="GO" id="GO:0005634">
    <property type="term" value="C:nucleus"/>
    <property type="evidence" value="ECO:0007669"/>
    <property type="project" value="UniProtKB-SubCell"/>
</dbReference>
<dbReference type="GO" id="GO:0000709">
    <property type="term" value="P:meiotic joint molecule formation"/>
    <property type="evidence" value="ECO:0007669"/>
    <property type="project" value="EnsemblFungi"/>
</dbReference>
<sequence>MSKRKALSFEEKRKRLCDLFHESKDFYQLKELERQAPKIKGIVSQSVKEVVDSLVSDNLVNCEKIGTSNYYWSFPGTSKIQKEEKIKQLKKEIKEQQKLQKEYEKNIEIASSQRVPSEAREKNLEILKEELEKNKKFKEEIKKYEDCDPVIIEQKRKESEKAKEAANRWTDNIFILQSFCNNRFYVTPKDFCKNFNIPEDLDTID</sequence>
<evidence type="ECO:0000313" key="10">
    <source>
        <dbReference type="Proteomes" id="UP000193719"/>
    </source>
</evidence>
<dbReference type="Pfam" id="PF18517">
    <property type="entry name" value="LZ3wCH"/>
    <property type="match status" value="1"/>
</dbReference>
<gene>
    <name evidence="9" type="ORF">BCR36DRAFT_585441</name>
</gene>
<comment type="caution">
    <text evidence="9">The sequence shown here is derived from an EMBL/GenBank/DDBJ whole genome shotgun (WGS) entry which is preliminary data.</text>
</comment>
<dbReference type="GO" id="GO:0120230">
    <property type="term" value="F:recombinase activator activity"/>
    <property type="evidence" value="ECO:0007669"/>
    <property type="project" value="EnsemblFungi"/>
</dbReference>
<evidence type="ECO:0000256" key="1">
    <source>
        <dbReference type="ARBA" id="ARBA00004123"/>
    </source>
</evidence>
<dbReference type="InterPro" id="IPR040453">
    <property type="entry name" value="Mnd1_HTH"/>
</dbReference>
<dbReference type="GO" id="GO:0003690">
    <property type="term" value="F:double-stranded DNA binding"/>
    <property type="evidence" value="ECO:0007669"/>
    <property type="project" value="InterPro"/>
</dbReference>
<proteinExistence type="inferred from homology"/>
<feature type="domain" description="Leucine zipper with capping helix" evidence="8">
    <location>
        <begin position="152"/>
        <end position="204"/>
    </location>
</feature>
<comment type="similarity">
    <text evidence="2 5">Belongs to the MND1 family.</text>
</comment>
<evidence type="ECO:0000256" key="5">
    <source>
        <dbReference type="PIRNR" id="PIRNR026991"/>
    </source>
</evidence>
<dbReference type="GO" id="GO:0000785">
    <property type="term" value="C:chromatin"/>
    <property type="evidence" value="ECO:0007669"/>
    <property type="project" value="EnsemblFungi"/>
</dbReference>
<dbReference type="PIRSF" id="PIRSF026991">
    <property type="entry name" value="Mnd1"/>
    <property type="match status" value="1"/>
</dbReference>